<dbReference type="GO" id="GO:0009103">
    <property type="term" value="P:lipopolysaccharide biosynthetic process"/>
    <property type="evidence" value="ECO:0007669"/>
    <property type="project" value="TreeGrafter"/>
</dbReference>
<name>A0A1F7RNM5_9BACT</name>
<gene>
    <name evidence="4" type="ORF">A2W05_04970</name>
</gene>
<dbReference type="GO" id="GO:0016757">
    <property type="term" value="F:glycosyltransferase activity"/>
    <property type="evidence" value="ECO:0007669"/>
    <property type="project" value="InterPro"/>
</dbReference>
<keyword evidence="1" id="KW-0808">Transferase</keyword>
<dbReference type="Gene3D" id="3.40.50.2000">
    <property type="entry name" value="Glycogen Phosphorylase B"/>
    <property type="match status" value="2"/>
</dbReference>
<dbReference type="InterPro" id="IPR001296">
    <property type="entry name" value="Glyco_trans_1"/>
</dbReference>
<dbReference type="PANTHER" id="PTHR46401:SF2">
    <property type="entry name" value="GLYCOSYLTRANSFERASE WBBK-RELATED"/>
    <property type="match status" value="1"/>
</dbReference>
<accession>A0A1F7RNM5</accession>
<evidence type="ECO:0000313" key="5">
    <source>
        <dbReference type="Proteomes" id="UP000178797"/>
    </source>
</evidence>
<dbReference type="Pfam" id="PF13439">
    <property type="entry name" value="Glyco_transf_4"/>
    <property type="match status" value="1"/>
</dbReference>
<sequence length="371" mass="42104">MHIAINATILDDKPSGLGIYTINLIRELSTLTKGLSVFTAKPEYFQAMNGINVYDVTRKVTKQIGSINHLRRMLWTQFALPFNLKCDDIYISPTQLELVLFPKNQEIAIIHDILPLMFPDEYPQLQYFFRYVLPIGLRNSTSVVVDSKNTGDDITKLYGVRPSKIHLVPPGFDSTIYKPQQYERINIIKNKYGIGDYILYVGNLYPHKNLKRLLEAFSIIQSSIPHKLIIVGYKDNRYYPAINRDVVQMGIEHRVLFLDYISADELPILYAGASLFVFPSLYEGFGLPPLEAMASGTPVVCSNTSSLPEVVGDAAILFDPYSIEEMANAMRKVLSDSTLRDELRYRGLERSKLFSWSKTAKGIMDIVNSIK</sequence>
<dbReference type="PANTHER" id="PTHR46401">
    <property type="entry name" value="GLYCOSYLTRANSFERASE WBBK-RELATED"/>
    <property type="match status" value="1"/>
</dbReference>
<dbReference type="FunFam" id="3.40.50.2000:FF:000119">
    <property type="entry name" value="Glycosyl transferase group 1"/>
    <property type="match status" value="1"/>
</dbReference>
<evidence type="ECO:0000256" key="1">
    <source>
        <dbReference type="ARBA" id="ARBA00022679"/>
    </source>
</evidence>
<evidence type="ECO:0008006" key="6">
    <source>
        <dbReference type="Google" id="ProtNLM"/>
    </source>
</evidence>
<dbReference type="CDD" id="cd03809">
    <property type="entry name" value="GT4_MtfB-like"/>
    <property type="match status" value="1"/>
</dbReference>
<organism evidence="4 5">
    <name type="scientific">Candidatus Schekmanbacteria bacterium RBG_16_38_10</name>
    <dbReference type="NCBI Taxonomy" id="1817879"/>
    <lineage>
        <taxon>Bacteria</taxon>
        <taxon>Candidatus Schekmaniibacteriota</taxon>
    </lineage>
</organism>
<proteinExistence type="predicted"/>
<feature type="domain" description="Glycosyl transferase family 1" evidence="2">
    <location>
        <begin position="194"/>
        <end position="347"/>
    </location>
</feature>
<dbReference type="Pfam" id="PF00534">
    <property type="entry name" value="Glycos_transf_1"/>
    <property type="match status" value="1"/>
</dbReference>
<comment type="caution">
    <text evidence="4">The sequence shown here is derived from an EMBL/GenBank/DDBJ whole genome shotgun (WGS) entry which is preliminary data.</text>
</comment>
<dbReference type="AlphaFoldDB" id="A0A1F7RNM5"/>
<dbReference type="EMBL" id="MGDE01000240">
    <property type="protein sequence ID" value="OGL43123.1"/>
    <property type="molecule type" value="Genomic_DNA"/>
</dbReference>
<evidence type="ECO:0000259" key="2">
    <source>
        <dbReference type="Pfam" id="PF00534"/>
    </source>
</evidence>
<dbReference type="SUPFAM" id="SSF53756">
    <property type="entry name" value="UDP-Glycosyltransferase/glycogen phosphorylase"/>
    <property type="match status" value="1"/>
</dbReference>
<evidence type="ECO:0000259" key="3">
    <source>
        <dbReference type="Pfam" id="PF13439"/>
    </source>
</evidence>
<evidence type="ECO:0000313" key="4">
    <source>
        <dbReference type="EMBL" id="OGL43123.1"/>
    </source>
</evidence>
<reference evidence="4 5" key="1">
    <citation type="journal article" date="2016" name="Nat. Commun.">
        <title>Thousands of microbial genomes shed light on interconnected biogeochemical processes in an aquifer system.</title>
        <authorList>
            <person name="Anantharaman K."/>
            <person name="Brown C.T."/>
            <person name="Hug L.A."/>
            <person name="Sharon I."/>
            <person name="Castelle C.J."/>
            <person name="Probst A.J."/>
            <person name="Thomas B.C."/>
            <person name="Singh A."/>
            <person name="Wilkins M.J."/>
            <person name="Karaoz U."/>
            <person name="Brodie E.L."/>
            <person name="Williams K.H."/>
            <person name="Hubbard S.S."/>
            <person name="Banfield J.F."/>
        </authorList>
    </citation>
    <scope>NUCLEOTIDE SEQUENCE [LARGE SCALE GENOMIC DNA]</scope>
</reference>
<protein>
    <recommendedName>
        <fullName evidence="6">Glycosyl transferase family 1</fullName>
    </recommendedName>
</protein>
<dbReference type="Proteomes" id="UP000178797">
    <property type="component" value="Unassembled WGS sequence"/>
</dbReference>
<dbReference type="InterPro" id="IPR028098">
    <property type="entry name" value="Glyco_trans_4-like_N"/>
</dbReference>
<feature type="domain" description="Glycosyltransferase subfamily 4-like N-terminal" evidence="3">
    <location>
        <begin position="15"/>
        <end position="173"/>
    </location>
</feature>